<keyword evidence="1" id="KW-0433">Leucine-rich repeat</keyword>
<evidence type="ECO:0000259" key="4">
    <source>
        <dbReference type="Pfam" id="PF20178"/>
    </source>
</evidence>
<dbReference type="InterPro" id="IPR050216">
    <property type="entry name" value="LRR_domain-containing"/>
</dbReference>
<dbReference type="OrthoDB" id="1467561at2"/>
<dbReference type="RefSeq" id="WP_154745560.1">
    <property type="nucleotide sequence ID" value="NZ_JBHSTG010000027.1"/>
</dbReference>
<dbReference type="InterPro" id="IPR046673">
    <property type="entry name" value="ToxA_N"/>
</dbReference>
<comment type="caution">
    <text evidence="5">The sequence shown here is derived from an EMBL/GenBank/DDBJ whole genome shotgun (WGS) entry which is preliminary data.</text>
</comment>
<dbReference type="SMART" id="SM00365">
    <property type="entry name" value="LRR_SD22"/>
    <property type="match status" value="2"/>
</dbReference>
<evidence type="ECO:0000256" key="3">
    <source>
        <dbReference type="SAM" id="Coils"/>
    </source>
</evidence>
<organism evidence="5 6">
    <name type="scientific">Pseudomonas karstica</name>
    <dbReference type="NCBI Taxonomy" id="1055468"/>
    <lineage>
        <taxon>Bacteria</taxon>
        <taxon>Pseudomonadati</taxon>
        <taxon>Pseudomonadota</taxon>
        <taxon>Gammaproteobacteria</taxon>
        <taxon>Pseudomonadales</taxon>
        <taxon>Pseudomonadaceae</taxon>
        <taxon>Pseudomonas</taxon>
    </lineage>
</organism>
<name>A0A7X2RVW6_9PSED</name>
<feature type="domain" description="Dermonecrotic toxin N-terminal" evidence="4">
    <location>
        <begin position="84"/>
        <end position="347"/>
    </location>
</feature>
<protein>
    <recommendedName>
        <fullName evidence="4">Dermonecrotic toxin N-terminal domain-containing protein</fullName>
    </recommendedName>
</protein>
<dbReference type="InterPro" id="IPR032675">
    <property type="entry name" value="LRR_dom_sf"/>
</dbReference>
<evidence type="ECO:0000256" key="1">
    <source>
        <dbReference type="ARBA" id="ARBA00022614"/>
    </source>
</evidence>
<evidence type="ECO:0000313" key="5">
    <source>
        <dbReference type="EMBL" id="MTD21993.1"/>
    </source>
</evidence>
<dbReference type="Pfam" id="PF13855">
    <property type="entry name" value="LRR_8"/>
    <property type="match status" value="2"/>
</dbReference>
<proteinExistence type="predicted"/>
<dbReference type="PANTHER" id="PTHR48051">
    <property type="match status" value="1"/>
</dbReference>
<reference evidence="5 6" key="1">
    <citation type="submission" date="2019-11" db="EMBL/GenBank/DDBJ databases">
        <title>Pseudmonas karstica sp. nov. and Pseudomonas spelaei sp. nov. from caves.</title>
        <authorList>
            <person name="Zeman M."/>
        </authorList>
    </citation>
    <scope>NUCLEOTIDE SEQUENCE [LARGE SCALE GENOMIC DNA]</scope>
    <source>
        <strain evidence="5 6">CCM 7891</strain>
    </source>
</reference>
<gene>
    <name evidence="5" type="ORF">GIR22_22950</name>
</gene>
<dbReference type="PANTHER" id="PTHR48051:SF46">
    <property type="entry name" value="LEUCINE RICH REPEAT-CONTAINING DOMAIN PROTEIN"/>
    <property type="match status" value="1"/>
</dbReference>
<dbReference type="Proteomes" id="UP000431485">
    <property type="component" value="Unassembled WGS sequence"/>
</dbReference>
<dbReference type="Gene3D" id="3.80.10.10">
    <property type="entry name" value="Ribonuclease Inhibitor"/>
    <property type="match status" value="2"/>
</dbReference>
<accession>A0A7X2RVW6</accession>
<dbReference type="Pfam" id="PF20178">
    <property type="entry name" value="ToxA_N"/>
    <property type="match status" value="1"/>
</dbReference>
<keyword evidence="6" id="KW-1185">Reference proteome</keyword>
<dbReference type="SMART" id="SM00369">
    <property type="entry name" value="LRR_TYP"/>
    <property type="match status" value="6"/>
</dbReference>
<dbReference type="GO" id="GO:0005737">
    <property type="term" value="C:cytoplasm"/>
    <property type="evidence" value="ECO:0007669"/>
    <property type="project" value="TreeGrafter"/>
</dbReference>
<evidence type="ECO:0000313" key="6">
    <source>
        <dbReference type="Proteomes" id="UP000431485"/>
    </source>
</evidence>
<dbReference type="EMBL" id="WLYI01000041">
    <property type="protein sequence ID" value="MTD21993.1"/>
    <property type="molecule type" value="Genomic_DNA"/>
</dbReference>
<dbReference type="InterPro" id="IPR001611">
    <property type="entry name" value="Leu-rich_rpt"/>
</dbReference>
<feature type="coiled-coil region" evidence="3">
    <location>
        <begin position="1386"/>
        <end position="1413"/>
    </location>
</feature>
<evidence type="ECO:0000256" key="2">
    <source>
        <dbReference type="ARBA" id="ARBA00022737"/>
    </source>
</evidence>
<keyword evidence="3" id="KW-0175">Coiled coil</keyword>
<dbReference type="SUPFAM" id="SSF52058">
    <property type="entry name" value="L domain-like"/>
    <property type="match status" value="1"/>
</dbReference>
<keyword evidence="2" id="KW-0677">Repeat</keyword>
<dbReference type="InterPro" id="IPR003591">
    <property type="entry name" value="Leu-rich_rpt_typical-subtyp"/>
</dbReference>
<dbReference type="PROSITE" id="PS51450">
    <property type="entry name" value="LRR"/>
    <property type="match status" value="2"/>
</dbReference>
<sequence>MTSPTPRFLIQSLTQATRTAPAGVHSALADWLGNASSTKRQALKATRPVFTDWHTASSRQQHTPLKQATAASWAAQNQVDSALATLKTPQQFATPLLQHALKQRFGLELDASATYLRLYTLLTTPVLPVPTGGAKVWAVSLVEAALHNFDAAESEQNAYAPDSTFTTQPSVSGQFDTLPAVNRKIRIEQFIRLCRELDIGAHYQDYLKRFFGLEDAALKATLLGKVVQSLKAEAQASLHMARLKKDVSDSAFYTLRGQVEGLSGMMLEGRALLSHDLSLMAAPLTGIVLFAADLESHHDATPVVAYIPDDPLAPLKYYPDGAAFMLDLTAKLRSADYQKFFSRFVNHEHRGYFFTDLNNRLSQVVWHKPVPGDPRPTWREKSNAEPKLQFFATKITGDLYEHLYEAKLNKLLNDARVTAVPTADADSQARWQRWNTLQKIAKTVLEIAAFIAAPFIPPLGVLMLGYTAFQLLEETIEGIVDWAEGLKNQAFGHLMSILEQMIQLGLFAVGAPIAENLLRKALPQEVWAFFDKLNPVTTSDGKTRLWNPDLKPYAHDIQLTAESRANSDGLHTHLGKQILPLDGLHFAVEQRSGSAFLQHPTRPHAYHPRVMGNGKGAWVTEVDLPLSWDSTTLLRRLGPLADNLSAAHLEEARHISGTDEAALRKTYMDRQPPPPLLADTLKRVNIDQQLQDFIDQMNSDDPRLFQKADPQTQLWLLSHTALWPESKTLRFLDAKGQTLWEIKGRENAAVVQIHEAQLKNGDLLKTLLETLDEPERKTLLEEEFGAPVTQPHVRAAKLRKRLAAKAQDKRSSLFDARYRGLERTDNARLQKLIDTAPGLPTSAAEEVLRTASSQELLEVDQGNLPLQLIERARWAAHEARISRAYEGLYRHSLESSDTHRLALHSLENLPGWSPQVRLVVTDYTRTGNVRDSIGAPQASIQRILVRTVEGDYVPEDDKGTLFGETDFYTAVLQALPDAQRDALGLHIGQGPLLRQTLRPHTLPREEVGKLLAKHPIRKPFYDPNLMRLPGGMEGYGGTQPTPGPSGQVSLEERLHDLYPSLRPEEVTDALNAMRNQPGSPLRTLQSLKNEFLQLETDLAAWTSNTPRTYLDTQLALPQSTFYAELHNRLLWKQELIRAWRYETQADAYFANPDDNGHTLRLTQPIYGELPALNANFEHISYLELKSYPSTRGTSGFLAHFPRLRSLKISDIALRTLPAEVTSLAHLNELTLHNGAIKLTAQSRANLASLSGLKKLDLFNNPLTLAPNLEHMADLQTLNLSQTEISQLPEGLIDRPQLTRADLSDNLIQALPDALFSLPGESANAFDFSGNPLSRVTLERIQSYCQDTGEHFGADANLDELRRVHELYPTYTGKQASQFIFKLPGSLDDSMATLIRLKADYERLQADLEQWAVDVPERHPRTNAVLDEQTQAQQQITRRAFKTLLEECWRRETALDENHEPLRDVHELVSTYPVLGDLPALNVEFNHVSRVELRGEETTSIPEGFLEHFPQAETLMVHRYALQDIPLDAFNLPKLKTLSLTQSHIGLTPTSADALSGLENLQYLDLSDNPLGITPDISKMSGLSTLMIENAGLTEVPHGTFNLPSLNHLNLSDNQITELPTDILEVAPDWADDFDLNGNPFSPSTIAMLRTYYRRTAVNFGVVEVTLDPQMNPLPSPDVSEEEMEQ</sequence>